<dbReference type="EMBL" id="CP001616">
    <property type="protein sequence ID" value="ACQ92497.1"/>
    <property type="molecule type" value="Genomic_DNA"/>
</dbReference>
<accession>C4LC18</accession>
<protein>
    <recommendedName>
        <fullName evidence="11">TIGR01620 family protein</fullName>
    </recommendedName>
</protein>
<reference evidence="10" key="1">
    <citation type="submission" date="2009-05" db="EMBL/GenBank/DDBJ databases">
        <title>Complete sequence of Tolumonas auensis DSM 9187.</title>
        <authorList>
            <consortium name="US DOE Joint Genome Institute"/>
            <person name="Lucas S."/>
            <person name="Copeland A."/>
            <person name="Lapidus A."/>
            <person name="Glavina del Rio T."/>
            <person name="Tice H."/>
            <person name="Bruce D."/>
            <person name="Goodwin L."/>
            <person name="Pitluck S."/>
            <person name="Chertkov O."/>
            <person name="Brettin T."/>
            <person name="Detter J.C."/>
            <person name="Han C."/>
            <person name="Larimer F."/>
            <person name="Land M."/>
            <person name="Hauser L."/>
            <person name="Kyrpides N."/>
            <person name="Mikhailova N."/>
            <person name="Spring S."/>
            <person name="Beller H."/>
        </authorList>
    </citation>
    <scope>NUCLEOTIDE SEQUENCE [LARGE SCALE GENOMIC DNA]</scope>
    <source>
        <strain evidence="10">DSM 9187 / TA4</strain>
    </source>
</reference>
<dbReference type="HOGENOM" id="CLU_057693_0_0_6"/>
<dbReference type="STRING" id="595494.Tola_0869"/>
<dbReference type="OrthoDB" id="958025at2"/>
<dbReference type="GO" id="GO:0005886">
    <property type="term" value="C:plasma membrane"/>
    <property type="evidence" value="ECO:0007669"/>
    <property type="project" value="UniProtKB-SubCell"/>
</dbReference>
<organism evidence="9 10">
    <name type="scientific">Tolumonas auensis (strain DSM 9187 / NBRC 110442 / TA 4)</name>
    <dbReference type="NCBI Taxonomy" id="595494"/>
    <lineage>
        <taxon>Bacteria</taxon>
        <taxon>Pseudomonadati</taxon>
        <taxon>Pseudomonadota</taxon>
        <taxon>Gammaproteobacteria</taxon>
        <taxon>Aeromonadales</taxon>
        <taxon>Aeromonadaceae</taxon>
        <taxon>Tolumonas</taxon>
    </lineage>
</organism>
<dbReference type="PANTHER" id="PTHR39342:SF1">
    <property type="entry name" value="UPF0283 MEMBRANE PROTEIN YCJF"/>
    <property type="match status" value="1"/>
</dbReference>
<evidence type="ECO:0000313" key="10">
    <source>
        <dbReference type="Proteomes" id="UP000009073"/>
    </source>
</evidence>
<evidence type="ECO:0000256" key="8">
    <source>
        <dbReference type="SAM" id="Phobius"/>
    </source>
</evidence>
<evidence type="ECO:0000313" key="9">
    <source>
        <dbReference type="EMBL" id="ACQ92497.1"/>
    </source>
</evidence>
<evidence type="ECO:0000256" key="5">
    <source>
        <dbReference type="ARBA" id="ARBA00022692"/>
    </source>
</evidence>
<keyword evidence="6 8" id="KW-1133">Transmembrane helix</keyword>
<dbReference type="InterPro" id="IPR021147">
    <property type="entry name" value="DUF697"/>
</dbReference>
<comment type="subcellular location">
    <subcellularLocation>
        <location evidence="1">Cell inner membrane</location>
        <topology evidence="1">Multi-pass membrane protein</topology>
    </subcellularLocation>
</comment>
<sequence length="355" mass="39286">MKKPAASDTKTAVEVPLDLLNRTTIASGAMPVEIVPAQLDEASQYDETALQDDFEPSLSELPERSSGWLRWGGGAVLALSLVEAGSFLYQQLFLNPWLGGAWLAAASALLIGSCSVIWREYRVLRRLRSNTQCRKQAEDLRSAGQHGNAQAFCRRLANETGLQNLPGYQQWLEHIEPHHNDSEILVLFSRFVLHPLDEKALQLVLKSSSQTALLVAASPLALADMVLVLWRNLKMLRDIASVYQIRLGYWGQIRLIRQILRDMVFAGTAELATELGTDWFSSELTSKLSAKLAQGLGSGLLSARLGINAIQLCRPVTLLADEKPKLSQIRKALLKRLSSTVSQFFTTQNLPSPKE</sequence>
<evidence type="ECO:0000256" key="4">
    <source>
        <dbReference type="ARBA" id="ARBA00022519"/>
    </source>
</evidence>
<dbReference type="NCBIfam" id="TIGR01620">
    <property type="entry name" value="hyp_HI0043"/>
    <property type="match status" value="1"/>
</dbReference>
<reference evidence="9 10" key="2">
    <citation type="journal article" date="2011" name="Stand. Genomic Sci.">
        <title>Complete genome sequence of Tolumonas auensis type strain (TA 4).</title>
        <authorList>
            <person name="Chertkov O."/>
            <person name="Copeland A."/>
            <person name="Lucas S."/>
            <person name="Lapidus A."/>
            <person name="Berry K.W."/>
            <person name="Detter J.C."/>
            <person name="Del Rio T.G."/>
            <person name="Hammon N."/>
            <person name="Dalin E."/>
            <person name="Tice H."/>
            <person name="Pitluck S."/>
            <person name="Richardson P."/>
            <person name="Bruce D."/>
            <person name="Goodwin L."/>
            <person name="Han C."/>
            <person name="Tapia R."/>
            <person name="Saunders E."/>
            <person name="Schmutz J."/>
            <person name="Brettin T."/>
            <person name="Larimer F."/>
            <person name="Land M."/>
            <person name="Hauser L."/>
            <person name="Spring S."/>
            <person name="Rohde M."/>
            <person name="Kyrpides N.C."/>
            <person name="Ivanova N."/>
            <person name="Goker M."/>
            <person name="Beller H.R."/>
            <person name="Klenk H.P."/>
            <person name="Woyke T."/>
        </authorList>
    </citation>
    <scope>NUCLEOTIDE SEQUENCE [LARGE SCALE GENOMIC DNA]</scope>
    <source>
        <strain evidence="10">DSM 9187 / TA4</strain>
    </source>
</reference>
<evidence type="ECO:0000256" key="7">
    <source>
        <dbReference type="ARBA" id="ARBA00023136"/>
    </source>
</evidence>
<dbReference type="RefSeq" id="WP_012729096.1">
    <property type="nucleotide sequence ID" value="NC_012691.1"/>
</dbReference>
<evidence type="ECO:0008006" key="11">
    <source>
        <dbReference type="Google" id="ProtNLM"/>
    </source>
</evidence>
<evidence type="ECO:0000256" key="3">
    <source>
        <dbReference type="ARBA" id="ARBA00022475"/>
    </source>
</evidence>
<feature type="transmembrane region" description="Helical" evidence="8">
    <location>
        <begin position="101"/>
        <end position="118"/>
    </location>
</feature>
<keyword evidence="3" id="KW-1003">Cell membrane</keyword>
<name>C4LC18_TOLAT</name>
<keyword evidence="4" id="KW-0997">Cell inner membrane</keyword>
<gene>
    <name evidence="9" type="ordered locus">Tola_0869</name>
</gene>
<proteinExistence type="inferred from homology"/>
<dbReference type="AlphaFoldDB" id="C4LC18"/>
<evidence type="ECO:0000256" key="6">
    <source>
        <dbReference type="ARBA" id="ARBA00022989"/>
    </source>
</evidence>
<dbReference type="KEGG" id="tau:Tola_0869"/>
<comment type="similarity">
    <text evidence="2">Belongs to the UPF0283 family.</text>
</comment>
<keyword evidence="7 8" id="KW-0472">Membrane</keyword>
<dbReference type="eggNOG" id="COG3768">
    <property type="taxonomic scope" value="Bacteria"/>
</dbReference>
<feature type="transmembrane region" description="Helical" evidence="8">
    <location>
        <begin position="68"/>
        <end position="89"/>
    </location>
</feature>
<evidence type="ECO:0000256" key="1">
    <source>
        <dbReference type="ARBA" id="ARBA00004429"/>
    </source>
</evidence>
<dbReference type="Pfam" id="PF05128">
    <property type="entry name" value="DUF697"/>
    <property type="match status" value="1"/>
</dbReference>
<keyword evidence="5 8" id="KW-0812">Transmembrane</keyword>
<evidence type="ECO:0000256" key="2">
    <source>
        <dbReference type="ARBA" id="ARBA00008255"/>
    </source>
</evidence>
<dbReference type="PANTHER" id="PTHR39342">
    <property type="entry name" value="UPF0283 MEMBRANE PROTEIN YCJF"/>
    <property type="match status" value="1"/>
</dbReference>
<keyword evidence="10" id="KW-1185">Reference proteome</keyword>
<dbReference type="InterPro" id="IPR006507">
    <property type="entry name" value="UPF0283"/>
</dbReference>
<dbReference type="Proteomes" id="UP000009073">
    <property type="component" value="Chromosome"/>
</dbReference>